<dbReference type="EMBL" id="KZ993134">
    <property type="protein sequence ID" value="RKP05428.1"/>
    <property type="molecule type" value="Genomic_DNA"/>
</dbReference>
<evidence type="ECO:0000256" key="4">
    <source>
        <dbReference type="ARBA" id="ARBA00023203"/>
    </source>
</evidence>
<keyword evidence="4 6" id="KW-0009">Actin-binding</keyword>
<dbReference type="GO" id="GO:0005885">
    <property type="term" value="C:Arp2/3 protein complex"/>
    <property type="evidence" value="ECO:0007669"/>
    <property type="project" value="InterPro"/>
</dbReference>
<sequence>MILLETQNVVLRDTLTKHFASQRAEPLDITFVDFDGVTFHLHTPDADDFYKLLLSVRWDCYSQLVEYGARDLLQREYGPYLNETAEDGWHASFSIDPRTIEGDKGR</sequence>
<evidence type="ECO:0000313" key="8">
    <source>
        <dbReference type="Proteomes" id="UP000271241"/>
    </source>
</evidence>
<evidence type="ECO:0000256" key="1">
    <source>
        <dbReference type="ARBA" id="ARBA00004245"/>
    </source>
</evidence>
<evidence type="ECO:0000256" key="5">
    <source>
        <dbReference type="ARBA" id="ARBA00023212"/>
    </source>
</evidence>
<keyword evidence="5 6" id="KW-0206">Cytoskeleton</keyword>
<reference evidence="8" key="1">
    <citation type="journal article" date="2018" name="Nat. Microbiol.">
        <title>Leveraging single-cell genomics to expand the fungal tree of life.</title>
        <authorList>
            <person name="Ahrendt S.R."/>
            <person name="Quandt C.A."/>
            <person name="Ciobanu D."/>
            <person name="Clum A."/>
            <person name="Salamov A."/>
            <person name="Andreopoulos B."/>
            <person name="Cheng J.F."/>
            <person name="Woyke T."/>
            <person name="Pelin A."/>
            <person name="Henrissat B."/>
            <person name="Reynolds N.K."/>
            <person name="Benny G.L."/>
            <person name="Smith M.E."/>
            <person name="James T.Y."/>
            <person name="Grigoriev I.V."/>
        </authorList>
    </citation>
    <scope>NUCLEOTIDE SEQUENCE [LARGE SCALE GENOMIC DNA]</scope>
    <source>
        <strain evidence="8">RSA 1356</strain>
    </source>
</reference>
<evidence type="ECO:0000256" key="3">
    <source>
        <dbReference type="ARBA" id="ARBA00022490"/>
    </source>
</evidence>
<evidence type="ECO:0000256" key="6">
    <source>
        <dbReference type="RuleBase" id="RU364015"/>
    </source>
</evidence>
<proteinExistence type="inferred from homology"/>
<dbReference type="GO" id="GO:0030041">
    <property type="term" value="P:actin filament polymerization"/>
    <property type="evidence" value="ECO:0007669"/>
    <property type="project" value="InterPro"/>
</dbReference>
<evidence type="ECO:0000256" key="2">
    <source>
        <dbReference type="ARBA" id="ARBA00007192"/>
    </source>
</evidence>
<dbReference type="Pfam" id="PF04045">
    <property type="entry name" value="P34-Arc"/>
    <property type="match status" value="1"/>
</dbReference>
<accession>A0A4P9XIB9</accession>
<dbReference type="Proteomes" id="UP000271241">
    <property type="component" value="Unassembled WGS sequence"/>
</dbReference>
<dbReference type="GO" id="GO:0005200">
    <property type="term" value="F:structural constituent of cytoskeleton"/>
    <property type="evidence" value="ECO:0007669"/>
    <property type="project" value="TreeGrafter"/>
</dbReference>
<dbReference type="InterPro" id="IPR034666">
    <property type="entry name" value="ARPC2/4"/>
</dbReference>
<dbReference type="OrthoDB" id="148331at2759"/>
<dbReference type="PANTHER" id="PTHR12058">
    <property type="entry name" value="ARP2/3 COMPLEX 34 KDA SUBUNIT"/>
    <property type="match status" value="1"/>
</dbReference>
<evidence type="ECO:0000313" key="7">
    <source>
        <dbReference type="EMBL" id="RKP05428.1"/>
    </source>
</evidence>
<dbReference type="STRING" id="78915.A0A4P9XIB9"/>
<dbReference type="GO" id="GO:0034314">
    <property type="term" value="P:Arp2/3 complex-mediated actin nucleation"/>
    <property type="evidence" value="ECO:0007669"/>
    <property type="project" value="InterPro"/>
</dbReference>
<dbReference type="PANTHER" id="PTHR12058:SF0">
    <property type="entry name" value="ACTIN-RELATED PROTEIN 2_3 COMPLEX SUBUNIT 2"/>
    <property type="match status" value="1"/>
</dbReference>
<gene>
    <name evidence="7" type="ORF">THASP1DRAFT_32735</name>
</gene>
<comment type="function">
    <text evidence="6">Functions as actin-binding component of the Arp2/3 complex which is involved in regulation of actin polymerization and together with an activating nucleation-promoting factor (NPF) mediates the formation of branched actin networks.</text>
</comment>
<organism evidence="7 8">
    <name type="scientific">Thamnocephalis sphaerospora</name>
    <dbReference type="NCBI Taxonomy" id="78915"/>
    <lineage>
        <taxon>Eukaryota</taxon>
        <taxon>Fungi</taxon>
        <taxon>Fungi incertae sedis</taxon>
        <taxon>Zoopagomycota</taxon>
        <taxon>Zoopagomycotina</taxon>
        <taxon>Zoopagomycetes</taxon>
        <taxon>Zoopagales</taxon>
        <taxon>Sigmoideomycetaceae</taxon>
        <taxon>Thamnocephalis</taxon>
    </lineage>
</organism>
<dbReference type="SUPFAM" id="SSF69645">
    <property type="entry name" value="Arp2/3 complex subunits"/>
    <property type="match status" value="1"/>
</dbReference>
<dbReference type="GO" id="GO:0051015">
    <property type="term" value="F:actin filament binding"/>
    <property type="evidence" value="ECO:0007669"/>
    <property type="project" value="TreeGrafter"/>
</dbReference>
<keyword evidence="3 6" id="KW-0963">Cytoplasm</keyword>
<comment type="similarity">
    <text evidence="2 6">Belongs to the ARPC2 family.</text>
</comment>
<dbReference type="Gene3D" id="3.30.1460.20">
    <property type="match status" value="1"/>
</dbReference>
<comment type="subcellular location">
    <subcellularLocation>
        <location evidence="1 6">Cytoplasm</location>
        <location evidence="1 6">Cytoskeleton</location>
    </subcellularLocation>
</comment>
<name>A0A4P9XIB9_9FUNG</name>
<comment type="subunit">
    <text evidence="6">Component of the Arp2/3 complex.</text>
</comment>
<dbReference type="InterPro" id="IPR007188">
    <property type="entry name" value="ARPC2"/>
</dbReference>
<dbReference type="AlphaFoldDB" id="A0A4P9XIB9"/>
<keyword evidence="8" id="KW-1185">Reference proteome</keyword>
<protein>
    <recommendedName>
        <fullName evidence="6">Arp2/3 complex 34 kDa subunit</fullName>
    </recommendedName>
</protein>